<dbReference type="Ensembl" id="ENSNMLT00000013295.1">
    <property type="protein sequence ID" value="ENSNMLP00000011758.1"/>
    <property type="gene ID" value="ENSNMLG00000008040.1"/>
</dbReference>
<dbReference type="Proteomes" id="UP000694523">
    <property type="component" value="Unplaced"/>
</dbReference>
<proteinExistence type="predicted"/>
<dbReference type="AlphaFoldDB" id="A0A8C6SY23"/>
<name>A0A8C6SY23_9GOBI</name>
<organism evidence="1 2">
    <name type="scientific">Neogobius melanostomus</name>
    <name type="common">round goby</name>
    <dbReference type="NCBI Taxonomy" id="47308"/>
    <lineage>
        <taxon>Eukaryota</taxon>
        <taxon>Metazoa</taxon>
        <taxon>Chordata</taxon>
        <taxon>Craniata</taxon>
        <taxon>Vertebrata</taxon>
        <taxon>Euteleostomi</taxon>
        <taxon>Actinopterygii</taxon>
        <taxon>Neopterygii</taxon>
        <taxon>Teleostei</taxon>
        <taxon>Neoteleostei</taxon>
        <taxon>Acanthomorphata</taxon>
        <taxon>Gobiaria</taxon>
        <taxon>Gobiiformes</taxon>
        <taxon>Gobioidei</taxon>
        <taxon>Gobiidae</taxon>
        <taxon>Benthophilinae</taxon>
        <taxon>Neogobiini</taxon>
        <taxon>Neogobius</taxon>
    </lineage>
</organism>
<evidence type="ECO:0000313" key="1">
    <source>
        <dbReference type="Ensembl" id="ENSNMLP00000011758.1"/>
    </source>
</evidence>
<accession>A0A8C6SY23</accession>
<dbReference type="PANTHER" id="PTHR38564:SF2">
    <property type="entry name" value="WU:FC46H12 PRECURSOR"/>
    <property type="match status" value="1"/>
</dbReference>
<evidence type="ECO:0000313" key="2">
    <source>
        <dbReference type="Proteomes" id="UP000694523"/>
    </source>
</evidence>
<protein>
    <submittedName>
        <fullName evidence="1">Uncharacterized protein</fullName>
    </submittedName>
</protein>
<reference evidence="1" key="2">
    <citation type="submission" date="2025-09" db="UniProtKB">
        <authorList>
            <consortium name="Ensembl"/>
        </authorList>
    </citation>
    <scope>IDENTIFICATION</scope>
</reference>
<reference evidence="1" key="1">
    <citation type="submission" date="2025-08" db="UniProtKB">
        <authorList>
            <consortium name="Ensembl"/>
        </authorList>
    </citation>
    <scope>IDENTIFICATION</scope>
</reference>
<dbReference type="PANTHER" id="PTHR38564">
    <property type="entry name" value="SI:CH73-250A16.5-RELATED"/>
    <property type="match status" value="1"/>
</dbReference>
<sequence>CLLRDFGLVSVTPLAIMANHTSADELTVETLSFKFMSTVLTGGCRVSANSQSIAFTSLLDNGLNYCNLYTLLTASGLAAQPDFMEMTNEWACLGYGLATCK</sequence>
<keyword evidence="2" id="KW-1185">Reference proteome</keyword>